<proteinExistence type="predicted"/>
<dbReference type="AlphaFoldDB" id="G0IWF1"/>
<organism evidence="1 2">
    <name type="scientific">Cyclobacterium marinum (strain ATCC 25205 / DSM 745 / LMG 13164 / NCIMB 1802)</name>
    <name type="common">Flectobacillus marinus</name>
    <dbReference type="NCBI Taxonomy" id="880070"/>
    <lineage>
        <taxon>Bacteria</taxon>
        <taxon>Pseudomonadati</taxon>
        <taxon>Bacteroidota</taxon>
        <taxon>Cytophagia</taxon>
        <taxon>Cytophagales</taxon>
        <taxon>Cyclobacteriaceae</taxon>
        <taxon>Cyclobacterium</taxon>
    </lineage>
</organism>
<dbReference type="HOGENOM" id="CLU_3232526_0_0_10"/>
<name>G0IWF1_CYCMS</name>
<dbReference type="STRING" id="880070.Cycma_3416"/>
<dbReference type="KEGG" id="cmr:Cycma_3416"/>
<evidence type="ECO:0000313" key="1">
    <source>
        <dbReference type="EMBL" id="AEL27139.1"/>
    </source>
</evidence>
<evidence type="ECO:0000313" key="2">
    <source>
        <dbReference type="Proteomes" id="UP000001635"/>
    </source>
</evidence>
<accession>G0IWF1</accession>
<dbReference type="Proteomes" id="UP000001635">
    <property type="component" value="Chromosome"/>
</dbReference>
<keyword evidence="2" id="KW-1185">Reference proteome</keyword>
<sequence>MQAAKTFNNLGCFNGQLKEWNTPAKKNILSLLFLPSELKNRKV</sequence>
<reference evidence="2" key="1">
    <citation type="submission" date="2011-07" db="EMBL/GenBank/DDBJ databases">
        <title>The complete genome of Cyclobacterium marinum DSM 745.</title>
        <authorList>
            <person name="Lucas S."/>
            <person name="Han J."/>
            <person name="Lapidus A."/>
            <person name="Bruce D."/>
            <person name="Goodwin L."/>
            <person name="Pitluck S."/>
            <person name="Peters L."/>
            <person name="Kyrpides N."/>
            <person name="Mavromatis K."/>
            <person name="Ivanova N."/>
            <person name="Ovchinnikova G."/>
            <person name="Chertkov O."/>
            <person name="Detter J.C."/>
            <person name="Tapia R."/>
            <person name="Han C."/>
            <person name="Land M."/>
            <person name="Hauser L."/>
            <person name="Markowitz V."/>
            <person name="Cheng J.-F."/>
            <person name="Hugenholtz P."/>
            <person name="Woyke T."/>
            <person name="Wu D."/>
            <person name="Tindall B."/>
            <person name="Schuetze A."/>
            <person name="Brambilla E."/>
            <person name="Klenk H.-P."/>
            <person name="Eisen J.A."/>
        </authorList>
    </citation>
    <scope>NUCLEOTIDE SEQUENCE [LARGE SCALE GENOMIC DNA]</scope>
    <source>
        <strain evidence="2">ATCC 25205 / DSM 745 / LMG 13164 / NCIMB 1802</strain>
    </source>
</reference>
<dbReference type="EMBL" id="CP002955">
    <property type="protein sequence ID" value="AEL27139.1"/>
    <property type="molecule type" value="Genomic_DNA"/>
</dbReference>
<protein>
    <submittedName>
        <fullName evidence="1">Uncharacterized protein</fullName>
    </submittedName>
</protein>
<gene>
    <name evidence="1" type="ordered locus">Cycma_3416</name>
</gene>